<reference evidence="1 2" key="1">
    <citation type="submission" date="2023-01" db="EMBL/GenBank/DDBJ databases">
        <title>Psychroserpens ponticola sp. nov., isolated from seawater.</title>
        <authorList>
            <person name="Kristyanto S."/>
            <person name="Jung J."/>
            <person name="Kim J.M."/>
            <person name="Jeon C.O."/>
        </authorList>
    </citation>
    <scope>NUCLEOTIDE SEQUENCE [LARGE SCALE GENOMIC DNA]</scope>
    <source>
        <strain evidence="1 2">MSW6</strain>
    </source>
</reference>
<proteinExistence type="predicted"/>
<organism evidence="1 2">
    <name type="scientific">Psychroserpens ponticola</name>
    <dbReference type="NCBI Taxonomy" id="2932268"/>
    <lineage>
        <taxon>Bacteria</taxon>
        <taxon>Pseudomonadati</taxon>
        <taxon>Bacteroidota</taxon>
        <taxon>Flavobacteriia</taxon>
        <taxon>Flavobacteriales</taxon>
        <taxon>Flavobacteriaceae</taxon>
        <taxon>Psychroserpens</taxon>
    </lineage>
</organism>
<sequence>MKTQVVQNSDLHFEHKQWENELLFWRDEMKSFQNRLDELVLRWTDKEVLKKLDYFQNRFIINNNIMEEMMNSINTHEHNISKHDELHEDSLDRIYFKEHLEFRDKIENQRHMYTDLKKEFFTFLTKYM</sequence>
<dbReference type="RefSeq" id="WP_249995616.1">
    <property type="nucleotide sequence ID" value="NZ_CP116221.1"/>
</dbReference>
<gene>
    <name evidence="1" type="ORF">MUN68_005245</name>
</gene>
<dbReference type="EMBL" id="CP116221">
    <property type="protein sequence ID" value="WCO02898.1"/>
    <property type="molecule type" value="Genomic_DNA"/>
</dbReference>
<accession>A0ABY7S0T0</accession>
<name>A0ABY7S0T0_9FLAO</name>
<evidence type="ECO:0000313" key="1">
    <source>
        <dbReference type="EMBL" id="WCO02898.1"/>
    </source>
</evidence>
<dbReference type="Proteomes" id="UP001202717">
    <property type="component" value="Chromosome"/>
</dbReference>
<protein>
    <submittedName>
        <fullName evidence="1">Uncharacterized protein</fullName>
    </submittedName>
</protein>
<evidence type="ECO:0000313" key="2">
    <source>
        <dbReference type="Proteomes" id="UP001202717"/>
    </source>
</evidence>
<keyword evidence="2" id="KW-1185">Reference proteome</keyword>